<dbReference type="EMBL" id="JACIET010000001">
    <property type="protein sequence ID" value="MBB4011342.1"/>
    <property type="molecule type" value="Genomic_DNA"/>
</dbReference>
<gene>
    <name evidence="2" type="ORF">GGR36_000650</name>
</gene>
<feature type="transmembrane region" description="Helical" evidence="1">
    <location>
        <begin position="57"/>
        <end position="83"/>
    </location>
</feature>
<feature type="transmembrane region" description="Helical" evidence="1">
    <location>
        <begin position="178"/>
        <end position="201"/>
    </location>
</feature>
<dbReference type="Proteomes" id="UP000561045">
    <property type="component" value="Unassembled WGS sequence"/>
</dbReference>
<feature type="transmembrane region" description="Helical" evidence="1">
    <location>
        <begin position="249"/>
        <end position="268"/>
    </location>
</feature>
<keyword evidence="3" id="KW-1185">Reference proteome</keyword>
<reference evidence="2 3" key="1">
    <citation type="submission" date="2020-08" db="EMBL/GenBank/DDBJ databases">
        <title>Genomic Encyclopedia of Type Strains, Phase IV (KMG-IV): sequencing the most valuable type-strain genomes for metagenomic binning, comparative biology and taxonomic classification.</title>
        <authorList>
            <person name="Goeker M."/>
        </authorList>
    </citation>
    <scope>NUCLEOTIDE SEQUENCE [LARGE SCALE GENOMIC DNA]</scope>
    <source>
        <strain evidence="2 3">DSM 106739</strain>
    </source>
</reference>
<dbReference type="PANTHER" id="PTHR43471:SF1">
    <property type="entry name" value="ABC TRANSPORTER PERMEASE PROTEIN NOSY-RELATED"/>
    <property type="match status" value="1"/>
</dbReference>
<feature type="transmembrane region" description="Helical" evidence="1">
    <location>
        <begin position="24"/>
        <end position="45"/>
    </location>
</feature>
<dbReference type="AlphaFoldDB" id="A0A840BIE2"/>
<feature type="transmembrane region" description="Helical" evidence="1">
    <location>
        <begin position="104"/>
        <end position="133"/>
    </location>
</feature>
<dbReference type="RefSeq" id="WP_221229483.1">
    <property type="nucleotide sequence ID" value="NZ_BAABLE010000011.1"/>
</dbReference>
<sequence>MSIVLRQITAIAGKEFRDRVRNRWVWVIATVFAGFALAIAYFGAASEGQVGFRSIDVTIASLVSLVTYLIPLIALVLGFDVIVGERERGTMELLLALPVTRGEVLVGKFVGLAATLTVATVLGFGLAGAAFLTAGGDALFHYAGFVASAILLGLVFLAIAVLLSVLASDRARASGYAVGAWFLFVIVFDLVLLGGLIALGGSGAGDALPWLLLANPTDVFRILNVFSLDQVGSMYGLATVFPPALANPAVLGGVMAGWIAAPLALAYWRFK</sequence>
<name>A0A840BIE2_9RHOO</name>
<accession>A0A840BIE2</accession>
<feature type="transmembrane region" description="Helical" evidence="1">
    <location>
        <begin position="139"/>
        <end position="166"/>
    </location>
</feature>
<dbReference type="GO" id="GO:0005886">
    <property type="term" value="C:plasma membrane"/>
    <property type="evidence" value="ECO:0007669"/>
    <property type="project" value="UniProtKB-SubCell"/>
</dbReference>
<keyword evidence="1" id="KW-1133">Transmembrane helix</keyword>
<evidence type="ECO:0000313" key="3">
    <source>
        <dbReference type="Proteomes" id="UP000561045"/>
    </source>
</evidence>
<dbReference type="PANTHER" id="PTHR43471">
    <property type="entry name" value="ABC TRANSPORTER PERMEASE"/>
    <property type="match status" value="1"/>
</dbReference>
<keyword evidence="1" id="KW-0812">Transmembrane</keyword>
<proteinExistence type="predicted"/>
<dbReference type="Pfam" id="PF12679">
    <property type="entry name" value="ABC2_membrane_2"/>
    <property type="match status" value="1"/>
</dbReference>
<evidence type="ECO:0000313" key="2">
    <source>
        <dbReference type="EMBL" id="MBB4011342.1"/>
    </source>
</evidence>
<organism evidence="2 3">
    <name type="scientific">Niveibacterium umoris</name>
    <dbReference type="NCBI Taxonomy" id="1193620"/>
    <lineage>
        <taxon>Bacteria</taxon>
        <taxon>Pseudomonadati</taxon>
        <taxon>Pseudomonadota</taxon>
        <taxon>Betaproteobacteria</taxon>
        <taxon>Rhodocyclales</taxon>
        <taxon>Rhodocyclaceae</taxon>
        <taxon>Niveibacterium</taxon>
    </lineage>
</organism>
<dbReference type="GO" id="GO:0140359">
    <property type="term" value="F:ABC-type transporter activity"/>
    <property type="evidence" value="ECO:0007669"/>
    <property type="project" value="InterPro"/>
</dbReference>
<protein>
    <submittedName>
        <fullName evidence="2">Cu-processing system permease protein</fullName>
    </submittedName>
</protein>
<keyword evidence="1" id="KW-0472">Membrane</keyword>
<comment type="caution">
    <text evidence="2">The sequence shown here is derived from an EMBL/GenBank/DDBJ whole genome shotgun (WGS) entry which is preliminary data.</text>
</comment>
<evidence type="ECO:0000256" key="1">
    <source>
        <dbReference type="SAM" id="Phobius"/>
    </source>
</evidence>